<feature type="domain" description="KAP NTPase" evidence="1">
    <location>
        <begin position="26"/>
        <end position="334"/>
    </location>
</feature>
<dbReference type="InterPro" id="IPR011646">
    <property type="entry name" value="KAP_P-loop"/>
</dbReference>
<dbReference type="EMBL" id="JBGOOL010000114">
    <property type="protein sequence ID" value="MEZ8055931.1"/>
    <property type="molecule type" value="Genomic_DNA"/>
</dbReference>
<dbReference type="InterPro" id="IPR027417">
    <property type="entry name" value="P-loop_NTPase"/>
</dbReference>
<dbReference type="Gene3D" id="3.40.50.300">
    <property type="entry name" value="P-loop containing nucleotide triphosphate hydrolases"/>
    <property type="match status" value="1"/>
</dbReference>
<dbReference type="RefSeq" id="WP_371708575.1">
    <property type="nucleotide sequence ID" value="NZ_JBGOOL010000114.1"/>
</dbReference>
<reference evidence="2 3" key="1">
    <citation type="submission" date="2024-06" db="EMBL/GenBank/DDBJ databases">
        <authorList>
            <person name="Steensen K."/>
            <person name="Seneca J."/>
            <person name="Bartlau N."/>
            <person name="Yu A.X."/>
            <person name="Polz M.F."/>
        </authorList>
    </citation>
    <scope>NUCLEOTIDE SEQUENCE [LARGE SCALE GENOMIC DNA]</scope>
    <source>
        <strain evidence="2 3">1F9</strain>
    </source>
</reference>
<evidence type="ECO:0000259" key="1">
    <source>
        <dbReference type="Pfam" id="PF07693"/>
    </source>
</evidence>
<comment type="caution">
    <text evidence="2">The sequence shown here is derived from an EMBL/GenBank/DDBJ whole genome shotgun (WGS) entry which is preliminary data.</text>
</comment>
<dbReference type="SUPFAM" id="SSF52540">
    <property type="entry name" value="P-loop containing nucleoside triphosphate hydrolases"/>
    <property type="match status" value="1"/>
</dbReference>
<dbReference type="Pfam" id="PF07693">
    <property type="entry name" value="KAP_NTPase"/>
    <property type="match status" value="1"/>
</dbReference>
<gene>
    <name evidence="2" type="ORF">ACED57_22785</name>
</gene>
<evidence type="ECO:0000313" key="2">
    <source>
        <dbReference type="EMBL" id="MEZ8055931.1"/>
    </source>
</evidence>
<organism evidence="2 3">
    <name type="scientific">Vibrio atlanticus</name>
    <dbReference type="NCBI Taxonomy" id="693153"/>
    <lineage>
        <taxon>Bacteria</taxon>
        <taxon>Pseudomonadati</taxon>
        <taxon>Pseudomonadota</taxon>
        <taxon>Gammaproteobacteria</taxon>
        <taxon>Vibrionales</taxon>
        <taxon>Vibrionaceae</taxon>
        <taxon>Vibrio</taxon>
    </lineage>
</organism>
<protein>
    <submittedName>
        <fullName evidence="2">P-loop NTPase fold protein</fullName>
    </submittedName>
</protein>
<dbReference type="Proteomes" id="UP001569175">
    <property type="component" value="Unassembled WGS sequence"/>
</dbReference>
<accession>A0ABV4KU34</accession>
<evidence type="ECO:0000313" key="3">
    <source>
        <dbReference type="Proteomes" id="UP001569175"/>
    </source>
</evidence>
<sequence length="445" mass="51088">MRLTVPELQIAVDEGFSSEKDLFNRKQFGDRLYNLITNSDENLVLALDAQWGEGKSTFIKMWSSENTYKQEPMLETIYFDAFENDYQKEPFLALASEIYELLEDKVEGKKAEFKEKAAQVFKTFSRGVIKTGIRIGTAGAIDGTFLDQAEKDLSSLVSEQVDSLISSKFESSKADKLALKNFKEFLSDIAINHTPGKRIVFVIDELDRCRPDFALDLLENIKHLFSVSGVTFLLVMNRAQLEESVKCRYGDGIDSVTYLQKFINVWLSLPRSSGQYQQDDGAKYLISSCNLMVGEGKRINNDVTIQILQSLVKHLKPSFRDIERILTYFAIIENSRNQSMPDFYQDIMAAVCFMKVVNPRMLDAIINKRASSEQLLDFLKLSKDSDFSEDYGLEYLAIEIEFDLASDERRQEMQQNNLLNNMYGRTPKKVFEFFYNEINNIQPVT</sequence>
<keyword evidence="3" id="KW-1185">Reference proteome</keyword>
<name>A0ABV4KU34_9VIBR</name>
<proteinExistence type="predicted"/>